<evidence type="ECO:0000313" key="2">
    <source>
        <dbReference type="Proteomes" id="UP000004947"/>
    </source>
</evidence>
<dbReference type="STRING" id="313628.LNTAR_08914"/>
<reference evidence="1 2" key="1">
    <citation type="journal article" date="2010" name="J. Bacteriol.">
        <title>Genome sequence of Lentisphaera araneosa HTCC2155T, the type species of the order Lentisphaerales in the phylum Lentisphaerae.</title>
        <authorList>
            <person name="Thrash J.C."/>
            <person name="Cho J.C."/>
            <person name="Vergin K.L."/>
            <person name="Morris R.M."/>
            <person name="Giovannoni S.J."/>
        </authorList>
    </citation>
    <scope>NUCLEOTIDE SEQUENCE [LARGE SCALE GENOMIC DNA]</scope>
    <source>
        <strain evidence="1 2">HTCC2155</strain>
    </source>
</reference>
<dbReference type="OrthoDB" id="975025at2"/>
<dbReference type="InterPro" id="IPR017850">
    <property type="entry name" value="Alkaline_phosphatase_core_sf"/>
</dbReference>
<gene>
    <name evidence="1" type="primary">djlA</name>
    <name evidence="1" type="ORF">LNTAR_08914</name>
</gene>
<dbReference type="EMBL" id="ABCK01000004">
    <property type="protein sequence ID" value="EDM28678.1"/>
    <property type="molecule type" value="Genomic_DNA"/>
</dbReference>
<keyword evidence="2" id="KW-1185">Reference proteome</keyword>
<comment type="caution">
    <text evidence="1">The sequence shown here is derived from an EMBL/GenBank/DDBJ whole genome shotgun (WGS) entry which is preliminary data.</text>
</comment>
<dbReference type="Gene3D" id="3.40.720.10">
    <property type="entry name" value="Alkaline Phosphatase, subunit A"/>
    <property type="match status" value="1"/>
</dbReference>
<dbReference type="Proteomes" id="UP000004947">
    <property type="component" value="Unassembled WGS sequence"/>
</dbReference>
<organism evidence="1 2">
    <name type="scientific">Lentisphaera araneosa HTCC2155</name>
    <dbReference type="NCBI Taxonomy" id="313628"/>
    <lineage>
        <taxon>Bacteria</taxon>
        <taxon>Pseudomonadati</taxon>
        <taxon>Lentisphaerota</taxon>
        <taxon>Lentisphaeria</taxon>
        <taxon>Lentisphaerales</taxon>
        <taxon>Lentisphaeraceae</taxon>
        <taxon>Lentisphaera</taxon>
    </lineage>
</organism>
<protein>
    <submittedName>
        <fullName evidence="1">Dna-J like membrane chaperone protein</fullName>
    </submittedName>
</protein>
<proteinExistence type="predicted"/>
<dbReference type="RefSeq" id="WP_007277557.1">
    <property type="nucleotide sequence ID" value="NZ_ABCK01000004.1"/>
</dbReference>
<sequence length="65" mass="7433">MKLFTTLLTLVFKFGITSIQASEKKPNILFILADDLGYNDLSIHGCKQFQVPHIDSVFMYLTDHN</sequence>
<dbReference type="SUPFAM" id="SSF53649">
    <property type="entry name" value="Alkaline phosphatase-like"/>
    <property type="match status" value="1"/>
</dbReference>
<dbReference type="AlphaFoldDB" id="A6DI24"/>
<name>A6DI24_9BACT</name>
<evidence type="ECO:0000313" key="1">
    <source>
        <dbReference type="EMBL" id="EDM28678.1"/>
    </source>
</evidence>
<accession>A6DI24</accession>